<feature type="domain" description="HTH cro/C1-type" evidence="1">
    <location>
        <begin position="7"/>
        <end position="64"/>
    </location>
</feature>
<accession>A0A2S6FUV4</accession>
<evidence type="ECO:0000313" key="3">
    <source>
        <dbReference type="Proteomes" id="UP000239863"/>
    </source>
</evidence>
<name>A0A2S6FUV4_9CLOT</name>
<protein>
    <submittedName>
        <fullName evidence="2">DNA-binding Xre family transcriptional regulator</fullName>
    </submittedName>
</protein>
<reference evidence="2 3" key="1">
    <citation type="submission" date="2018-02" db="EMBL/GenBank/DDBJ databases">
        <title>Genomic Encyclopedia of Archaeal and Bacterial Type Strains, Phase II (KMG-II): from individual species to whole genera.</title>
        <authorList>
            <person name="Goeker M."/>
        </authorList>
    </citation>
    <scope>NUCLEOTIDE SEQUENCE [LARGE SCALE GENOMIC DNA]</scope>
    <source>
        <strain evidence="2 3">DSM 15099</strain>
    </source>
</reference>
<dbReference type="Proteomes" id="UP000239863">
    <property type="component" value="Unassembled WGS sequence"/>
</dbReference>
<evidence type="ECO:0000259" key="1">
    <source>
        <dbReference type="Pfam" id="PF13443"/>
    </source>
</evidence>
<dbReference type="GO" id="GO:0003677">
    <property type="term" value="F:DNA binding"/>
    <property type="evidence" value="ECO:0007669"/>
    <property type="project" value="UniProtKB-KW"/>
</dbReference>
<organism evidence="2 3">
    <name type="scientific">Clostridium algidicarnis DSM 15099</name>
    <dbReference type="NCBI Taxonomy" id="1121295"/>
    <lineage>
        <taxon>Bacteria</taxon>
        <taxon>Bacillati</taxon>
        <taxon>Bacillota</taxon>
        <taxon>Clostridia</taxon>
        <taxon>Eubacteriales</taxon>
        <taxon>Clostridiaceae</taxon>
        <taxon>Clostridium</taxon>
    </lineage>
</organism>
<keyword evidence="2" id="KW-0238">DNA-binding</keyword>
<dbReference type="AlphaFoldDB" id="A0A2S6FUV4"/>
<sequence length="74" mass="8060">MNISYKKLWIELIKRDIKKSDLRKLTGISAGTITKLNKNEPVSIAVLLSICEVLHCDIGDICSAVSGGSVTEDN</sequence>
<dbReference type="SUPFAM" id="SSF47413">
    <property type="entry name" value="lambda repressor-like DNA-binding domains"/>
    <property type="match status" value="1"/>
</dbReference>
<dbReference type="InterPro" id="IPR001387">
    <property type="entry name" value="Cro/C1-type_HTH"/>
</dbReference>
<evidence type="ECO:0000313" key="2">
    <source>
        <dbReference type="EMBL" id="PPK44997.1"/>
    </source>
</evidence>
<dbReference type="InterPro" id="IPR010982">
    <property type="entry name" value="Lambda_DNA-bd_dom_sf"/>
</dbReference>
<dbReference type="Pfam" id="PF13443">
    <property type="entry name" value="HTH_26"/>
    <property type="match status" value="1"/>
</dbReference>
<gene>
    <name evidence="2" type="ORF">BD821_12143</name>
</gene>
<comment type="caution">
    <text evidence="2">The sequence shown here is derived from an EMBL/GenBank/DDBJ whole genome shotgun (WGS) entry which is preliminary data.</text>
</comment>
<dbReference type="Gene3D" id="1.10.260.40">
    <property type="entry name" value="lambda repressor-like DNA-binding domains"/>
    <property type="match status" value="1"/>
</dbReference>
<dbReference type="EMBL" id="PTIS01000021">
    <property type="protein sequence ID" value="PPK44997.1"/>
    <property type="molecule type" value="Genomic_DNA"/>
</dbReference>
<dbReference type="OrthoDB" id="9804186at2"/>
<dbReference type="RefSeq" id="WP_104410673.1">
    <property type="nucleotide sequence ID" value="NZ_PTIS01000021.1"/>
</dbReference>
<proteinExistence type="predicted"/>